<dbReference type="GO" id="GO:0006915">
    <property type="term" value="P:apoptotic process"/>
    <property type="evidence" value="ECO:0007669"/>
    <property type="project" value="UniProtKB-KW"/>
</dbReference>
<evidence type="ECO:0000256" key="18">
    <source>
        <dbReference type="PROSITE-ProRule" id="PRU00175"/>
    </source>
</evidence>
<dbReference type="GO" id="GO:0005634">
    <property type="term" value="C:nucleus"/>
    <property type="evidence" value="ECO:0007669"/>
    <property type="project" value="TreeGrafter"/>
</dbReference>
<dbReference type="InterPro" id="IPR001370">
    <property type="entry name" value="BIR_rpt"/>
</dbReference>
<feature type="domain" description="RING-type" evidence="20">
    <location>
        <begin position="355"/>
        <end position="389"/>
    </location>
</feature>
<evidence type="ECO:0000256" key="19">
    <source>
        <dbReference type="SAM" id="MobiDB-lite"/>
    </source>
</evidence>
<organism evidence="21 22">
    <name type="scientific">Fundulus heteroclitus</name>
    <name type="common">Killifish</name>
    <name type="synonym">Mummichog</name>
    <dbReference type="NCBI Taxonomy" id="8078"/>
    <lineage>
        <taxon>Eukaryota</taxon>
        <taxon>Metazoa</taxon>
        <taxon>Chordata</taxon>
        <taxon>Craniata</taxon>
        <taxon>Vertebrata</taxon>
        <taxon>Euteleostomi</taxon>
        <taxon>Actinopterygii</taxon>
        <taxon>Neopterygii</taxon>
        <taxon>Teleostei</taxon>
        <taxon>Neoteleostei</taxon>
        <taxon>Acanthomorphata</taxon>
        <taxon>Ovalentaria</taxon>
        <taxon>Atherinomorphae</taxon>
        <taxon>Cyprinodontiformes</taxon>
        <taxon>Fundulidae</taxon>
        <taxon>Fundulus</taxon>
    </lineage>
</organism>
<dbReference type="PROSITE" id="PS01282">
    <property type="entry name" value="BIR_REPEAT_1"/>
    <property type="match status" value="1"/>
</dbReference>
<evidence type="ECO:0000256" key="8">
    <source>
        <dbReference type="ARBA" id="ARBA00022703"/>
    </source>
</evidence>
<keyword evidence="22" id="KW-1185">Reference proteome</keyword>
<evidence type="ECO:0000313" key="22">
    <source>
        <dbReference type="Proteomes" id="UP000265000"/>
    </source>
</evidence>
<comment type="subcellular location">
    <subcellularLocation>
        <location evidence="2">Cytoplasm</location>
    </subcellularLocation>
</comment>
<dbReference type="SUPFAM" id="SSF57924">
    <property type="entry name" value="Inhibitor of apoptosis (IAP) repeat"/>
    <property type="match status" value="3"/>
</dbReference>
<dbReference type="EC" id="2.3.2.27" evidence="4"/>
<evidence type="ECO:0000259" key="20">
    <source>
        <dbReference type="PROSITE" id="PS50089"/>
    </source>
</evidence>
<dbReference type="CDD" id="cd00022">
    <property type="entry name" value="BIR"/>
    <property type="match status" value="3"/>
</dbReference>
<comment type="similarity">
    <text evidence="3">Belongs to the IAP family.</text>
</comment>
<keyword evidence="11 18" id="KW-0863">Zinc-finger</keyword>
<dbReference type="PANTHER" id="PTHR10044:SF115">
    <property type="entry name" value="E3 UBIQUITIN-PROTEIN LIGASE XIAP"/>
    <property type="match status" value="1"/>
</dbReference>
<evidence type="ECO:0000256" key="11">
    <source>
        <dbReference type="ARBA" id="ARBA00022771"/>
    </source>
</evidence>
<dbReference type="Ensembl" id="ENSFHET00000014208.1">
    <property type="protein sequence ID" value="ENSFHEP00000001245.1"/>
    <property type="gene ID" value="ENSFHEG00000001996.1"/>
</dbReference>
<feature type="compositionally biased region" description="Acidic residues" evidence="19">
    <location>
        <begin position="214"/>
        <end position="223"/>
    </location>
</feature>
<evidence type="ECO:0000256" key="9">
    <source>
        <dbReference type="ARBA" id="ARBA00022723"/>
    </source>
</evidence>
<dbReference type="PROSITE" id="PS50143">
    <property type="entry name" value="BIR_REPEAT_2"/>
    <property type="match status" value="3"/>
</dbReference>
<evidence type="ECO:0000256" key="17">
    <source>
        <dbReference type="ARBA" id="ARBA00044244"/>
    </source>
</evidence>
<comment type="catalytic activity">
    <reaction evidence="1">
        <text>S-ubiquitinyl-[E2 ubiquitin-conjugating enzyme]-L-cysteine + [acceptor protein]-L-lysine = [E2 ubiquitin-conjugating enzyme]-L-cysteine + N(6)-ubiquitinyl-[acceptor protein]-L-lysine.</text>
        <dbReference type="EC" id="2.3.2.27"/>
    </reaction>
</comment>
<keyword evidence="6" id="KW-0808">Transferase</keyword>
<keyword evidence="7" id="KW-0879">Wnt signaling pathway</keyword>
<feature type="region of interest" description="Disordered" evidence="19">
    <location>
        <begin position="320"/>
        <end position="343"/>
    </location>
</feature>
<evidence type="ECO:0000256" key="1">
    <source>
        <dbReference type="ARBA" id="ARBA00000900"/>
    </source>
</evidence>
<dbReference type="GO" id="GO:0005737">
    <property type="term" value="C:cytoplasm"/>
    <property type="evidence" value="ECO:0007669"/>
    <property type="project" value="UniProtKB-SubCell"/>
</dbReference>
<evidence type="ECO:0000256" key="10">
    <source>
        <dbReference type="ARBA" id="ARBA00022737"/>
    </source>
</evidence>
<keyword evidence="9" id="KW-0479">Metal-binding</keyword>
<evidence type="ECO:0000256" key="16">
    <source>
        <dbReference type="ARBA" id="ARBA00044224"/>
    </source>
</evidence>
<dbReference type="GO" id="GO:0051726">
    <property type="term" value="P:regulation of cell cycle"/>
    <property type="evidence" value="ECO:0007669"/>
    <property type="project" value="TreeGrafter"/>
</dbReference>
<dbReference type="GO" id="GO:0043027">
    <property type="term" value="F:cysteine-type endopeptidase inhibitor activity involved in apoptotic process"/>
    <property type="evidence" value="ECO:0007669"/>
    <property type="project" value="TreeGrafter"/>
</dbReference>
<reference evidence="21" key="1">
    <citation type="submission" date="2025-08" db="UniProtKB">
        <authorList>
            <consortium name="Ensembl"/>
        </authorList>
    </citation>
    <scope>IDENTIFICATION</scope>
</reference>
<dbReference type="GO" id="GO:0031398">
    <property type="term" value="P:positive regulation of protein ubiquitination"/>
    <property type="evidence" value="ECO:0007669"/>
    <property type="project" value="TreeGrafter"/>
</dbReference>
<keyword evidence="12" id="KW-0833">Ubl conjugation pathway</keyword>
<dbReference type="SMART" id="SM00238">
    <property type="entry name" value="BIR"/>
    <property type="match status" value="3"/>
</dbReference>
<dbReference type="STRING" id="8078.ENSFHEP00000001245"/>
<dbReference type="CDD" id="cd16714">
    <property type="entry name" value="RING-HC_BIRC4_8"/>
    <property type="match status" value="1"/>
</dbReference>
<keyword evidence="8" id="KW-0053">Apoptosis</keyword>
<dbReference type="SMART" id="SM00184">
    <property type="entry name" value="RING"/>
    <property type="match status" value="1"/>
</dbReference>
<dbReference type="FunFam" id="1.10.1170.10:FF:000002">
    <property type="entry name" value="Baculoviral IAP repeat containing 7"/>
    <property type="match status" value="1"/>
</dbReference>
<dbReference type="GO" id="GO:0016055">
    <property type="term" value="P:Wnt signaling pathway"/>
    <property type="evidence" value="ECO:0007669"/>
    <property type="project" value="UniProtKB-KW"/>
</dbReference>
<protein>
    <recommendedName>
        <fullName evidence="14">E3 ubiquitin-protein ligase XIAP</fullName>
        <ecNumber evidence="4">2.3.2.27</ecNumber>
    </recommendedName>
    <alternativeName>
        <fullName evidence="15">Baculoviral IAP repeat-containing protein 4</fullName>
    </alternativeName>
    <alternativeName>
        <fullName evidence="17">RING-type E3 ubiquitin transferase XIAP</fullName>
    </alternativeName>
    <alternativeName>
        <fullName evidence="16">X-linked inhibitor of apoptosis protein</fullName>
    </alternativeName>
</protein>
<proteinExistence type="inferred from homology"/>
<dbReference type="InterPro" id="IPR001841">
    <property type="entry name" value="Znf_RING"/>
</dbReference>
<dbReference type="GeneTree" id="ENSGT00940000166874"/>
<feature type="region of interest" description="Disordered" evidence="19">
    <location>
        <begin position="212"/>
        <end position="235"/>
    </location>
</feature>
<evidence type="ECO:0000256" key="6">
    <source>
        <dbReference type="ARBA" id="ARBA00022679"/>
    </source>
</evidence>
<dbReference type="GO" id="GO:0061630">
    <property type="term" value="F:ubiquitin protein ligase activity"/>
    <property type="evidence" value="ECO:0007669"/>
    <property type="project" value="UniProtKB-EC"/>
</dbReference>
<reference evidence="21" key="2">
    <citation type="submission" date="2025-09" db="UniProtKB">
        <authorList>
            <consortium name="Ensembl"/>
        </authorList>
    </citation>
    <scope>IDENTIFICATION</scope>
</reference>
<dbReference type="CTD" id="331"/>
<dbReference type="InterPro" id="IPR050784">
    <property type="entry name" value="IAP"/>
</dbReference>
<dbReference type="GO" id="GO:0090263">
    <property type="term" value="P:positive regulation of canonical Wnt signaling pathway"/>
    <property type="evidence" value="ECO:0007669"/>
    <property type="project" value="TreeGrafter"/>
</dbReference>
<keyword evidence="5" id="KW-0963">Cytoplasm</keyword>
<evidence type="ECO:0000256" key="14">
    <source>
        <dbReference type="ARBA" id="ARBA00044089"/>
    </source>
</evidence>
<keyword evidence="13" id="KW-0862">Zinc</keyword>
<evidence type="ECO:0000256" key="15">
    <source>
        <dbReference type="ARBA" id="ARBA00044214"/>
    </source>
</evidence>
<evidence type="ECO:0000256" key="12">
    <source>
        <dbReference type="ARBA" id="ARBA00022786"/>
    </source>
</evidence>
<evidence type="ECO:0000256" key="5">
    <source>
        <dbReference type="ARBA" id="ARBA00022490"/>
    </source>
</evidence>
<dbReference type="OrthoDB" id="5855668at2759"/>
<dbReference type="Pfam" id="PF00653">
    <property type="entry name" value="BIR"/>
    <property type="match status" value="3"/>
</dbReference>
<sequence>MCDPRENGGLETDGCVDYSQIKNRMESFLGSTLAQQVPPERLARAGFYFTGSEDRVQCFSCRQVVDNWHNGDTPVQRHKEVSPTCKFLTCCHRNGSNPSYGSIYDEVAEDTQYRLSTGEVVDQTTYPKIPHMKSEQARLLTFSAWPSDAPVRPRSLAQAGFYHLGQSDLVQCFCCGGKLSQWDDGDDPWDEHGAHWPNCFFVLGHDVGNVPLLDSEDEPMEEDSSSRSASGAGNTETFEGRLRSFAAVQHPVSHERLARAGLYSTGNGDEVLCFRCGGGLKGWEPQEDPWEEHAKHYPGCSFLQEEKGSEFINSIQLRRPQHISDDSSSQTENSAIEKDEDPMEKLRKLQREKQCKICMDRDIGVVFLPCAHLATCQQCSVALHKCPICCEVIAQKIKTYIA</sequence>
<dbReference type="Gene3D" id="3.30.40.10">
    <property type="entry name" value="Zinc/RING finger domain, C3HC4 (zinc finger)"/>
    <property type="match status" value="1"/>
</dbReference>
<evidence type="ECO:0000256" key="7">
    <source>
        <dbReference type="ARBA" id="ARBA00022687"/>
    </source>
</evidence>
<dbReference type="GeneID" id="105931292"/>
<dbReference type="Proteomes" id="UP000265000">
    <property type="component" value="Unplaced"/>
</dbReference>
<dbReference type="Gene3D" id="1.10.1170.10">
    <property type="entry name" value="Inhibitor Of Apoptosis Protein (2mihbC-IAP-1), Chain A"/>
    <property type="match status" value="3"/>
</dbReference>
<dbReference type="GO" id="GO:0008270">
    <property type="term" value="F:zinc ion binding"/>
    <property type="evidence" value="ECO:0007669"/>
    <property type="project" value="UniProtKB-KW"/>
</dbReference>
<evidence type="ECO:0000256" key="4">
    <source>
        <dbReference type="ARBA" id="ARBA00012483"/>
    </source>
</evidence>
<name>A0A3Q2NQI4_FUNHE</name>
<evidence type="ECO:0000256" key="2">
    <source>
        <dbReference type="ARBA" id="ARBA00004496"/>
    </source>
</evidence>
<evidence type="ECO:0000256" key="3">
    <source>
        <dbReference type="ARBA" id="ARBA00006672"/>
    </source>
</evidence>
<dbReference type="AlphaFoldDB" id="A0A3Q2NQI4"/>
<evidence type="ECO:0000313" key="21">
    <source>
        <dbReference type="Ensembl" id="ENSFHEP00000001245.1"/>
    </source>
</evidence>
<keyword evidence="10" id="KW-0677">Repeat</keyword>
<dbReference type="GO" id="GO:0043066">
    <property type="term" value="P:negative regulation of apoptotic process"/>
    <property type="evidence" value="ECO:0007669"/>
    <property type="project" value="TreeGrafter"/>
</dbReference>
<dbReference type="PANTHER" id="PTHR10044">
    <property type="entry name" value="INHIBITOR OF APOPTOSIS"/>
    <property type="match status" value="1"/>
</dbReference>
<dbReference type="InterPro" id="IPR013083">
    <property type="entry name" value="Znf_RING/FYVE/PHD"/>
</dbReference>
<accession>A0A3Q2NQI4</accession>
<dbReference type="PROSITE" id="PS50089">
    <property type="entry name" value="ZF_RING_2"/>
    <property type="match status" value="1"/>
</dbReference>
<evidence type="ECO:0000256" key="13">
    <source>
        <dbReference type="ARBA" id="ARBA00022833"/>
    </source>
</evidence>
<dbReference type="Pfam" id="PF13920">
    <property type="entry name" value="zf-C3HC4_3"/>
    <property type="match status" value="1"/>
</dbReference>